<comment type="similarity">
    <text evidence="1">Belongs to the peptidase C78 family.</text>
</comment>
<evidence type="ECO:0000259" key="3">
    <source>
        <dbReference type="Pfam" id="PF07910"/>
    </source>
</evidence>
<dbReference type="PANTHER" id="PTHR48153:SF3">
    <property type="entry name" value="INACTIVE UFM1-SPECIFIC PROTEASE 1"/>
    <property type="match status" value="1"/>
</dbReference>
<keyword evidence="4" id="KW-0645">Protease</keyword>
<dbReference type="AlphaFoldDB" id="A0A195FS90"/>
<proteinExistence type="inferred from homology"/>
<keyword evidence="2" id="KW-0378">Hydrolase</keyword>
<dbReference type="InterPro" id="IPR038765">
    <property type="entry name" value="Papain-like_cys_pep_sf"/>
</dbReference>
<evidence type="ECO:0000256" key="2">
    <source>
        <dbReference type="ARBA" id="ARBA00022801"/>
    </source>
</evidence>
<protein>
    <submittedName>
        <fullName evidence="4">Ufm1-specific protease 1</fullName>
    </submittedName>
</protein>
<evidence type="ECO:0000313" key="4">
    <source>
        <dbReference type="EMBL" id="KYN43306.1"/>
    </source>
</evidence>
<evidence type="ECO:0000256" key="1">
    <source>
        <dbReference type="ARBA" id="ARBA00008552"/>
    </source>
</evidence>
<dbReference type="Pfam" id="PF07910">
    <property type="entry name" value="Peptidase_C78"/>
    <property type="match status" value="1"/>
</dbReference>
<dbReference type="GO" id="GO:0071567">
    <property type="term" value="F:deUFMylase activity"/>
    <property type="evidence" value="ECO:0007669"/>
    <property type="project" value="TreeGrafter"/>
</dbReference>
<dbReference type="PANTHER" id="PTHR48153">
    <property type="entry name" value="UFM1-SPECIFIC PROTEASE 2"/>
    <property type="match status" value="1"/>
</dbReference>
<evidence type="ECO:0000313" key="5">
    <source>
        <dbReference type="Proteomes" id="UP000078541"/>
    </source>
</evidence>
<dbReference type="Proteomes" id="UP000078541">
    <property type="component" value="Unassembled WGS sequence"/>
</dbReference>
<keyword evidence="5" id="KW-1185">Reference proteome</keyword>
<dbReference type="Gene3D" id="3.90.70.130">
    <property type="match status" value="1"/>
</dbReference>
<sequence>MTVNYSSNLLKNVHENLTLPDSGETFLVQGDYEYWHYGCDGFNDRAINILLRIKSSKGWGCGYRTLQTICSWIINNENLEKIVPNINKIQETLVEVEDKDRTFIGSREWIGSFEVSIVLNQLYEALSKIIYVSSGKGLIDQVDKIKKHFEQFGSPIMMGGDRDCSSKCIVGLHVGNRGVYLLIVDPHFVGKVKSAEHLKNDHWVKWQNLDDFVDSSFYNMCLPQLKYRELSDK</sequence>
<dbReference type="STRING" id="34720.A0A195FS90"/>
<organism evidence="4 5">
    <name type="scientific">Trachymyrmex septentrionalis</name>
    <dbReference type="NCBI Taxonomy" id="34720"/>
    <lineage>
        <taxon>Eukaryota</taxon>
        <taxon>Metazoa</taxon>
        <taxon>Ecdysozoa</taxon>
        <taxon>Arthropoda</taxon>
        <taxon>Hexapoda</taxon>
        <taxon>Insecta</taxon>
        <taxon>Pterygota</taxon>
        <taxon>Neoptera</taxon>
        <taxon>Endopterygota</taxon>
        <taxon>Hymenoptera</taxon>
        <taxon>Apocrita</taxon>
        <taxon>Aculeata</taxon>
        <taxon>Formicoidea</taxon>
        <taxon>Formicidae</taxon>
        <taxon>Myrmicinae</taxon>
        <taxon>Trachymyrmex</taxon>
    </lineage>
</organism>
<name>A0A195FS90_9HYME</name>
<accession>A0A195FS90</accession>
<dbReference type="GO" id="GO:0006508">
    <property type="term" value="P:proteolysis"/>
    <property type="evidence" value="ECO:0007669"/>
    <property type="project" value="UniProtKB-KW"/>
</dbReference>
<feature type="domain" description="UFSP1/2/DUB catalytic" evidence="3">
    <location>
        <begin position="24"/>
        <end position="221"/>
    </location>
</feature>
<reference evidence="4 5" key="1">
    <citation type="submission" date="2016-03" db="EMBL/GenBank/DDBJ databases">
        <title>Trachymyrmex septentrionalis WGS genome.</title>
        <authorList>
            <person name="Nygaard S."/>
            <person name="Hu H."/>
            <person name="Boomsma J."/>
            <person name="Zhang G."/>
        </authorList>
    </citation>
    <scope>NUCLEOTIDE SEQUENCE [LARGE SCALE GENOMIC DNA]</scope>
    <source>
        <strain evidence="4">Tsep2-gDNA-1</strain>
        <tissue evidence="4">Whole body</tissue>
    </source>
</reference>
<dbReference type="EMBL" id="KQ981281">
    <property type="protein sequence ID" value="KYN43306.1"/>
    <property type="molecule type" value="Genomic_DNA"/>
</dbReference>
<dbReference type="SUPFAM" id="SSF54001">
    <property type="entry name" value="Cysteine proteinases"/>
    <property type="match status" value="1"/>
</dbReference>
<gene>
    <name evidence="4" type="ORF">ALC56_02254</name>
</gene>
<dbReference type="InterPro" id="IPR012462">
    <property type="entry name" value="UFSP1/2_DUB_cat"/>
</dbReference>